<feature type="non-terminal residue" evidence="1">
    <location>
        <position position="1"/>
    </location>
</feature>
<name>A0A381P7V6_9ZZZZ</name>
<proteinExistence type="predicted"/>
<dbReference type="SUPFAM" id="SSF50978">
    <property type="entry name" value="WD40 repeat-like"/>
    <property type="match status" value="1"/>
</dbReference>
<protein>
    <recommendedName>
        <fullName evidence="2">BIG2 domain-containing protein</fullName>
    </recommendedName>
</protein>
<organism evidence="1">
    <name type="scientific">marine metagenome</name>
    <dbReference type="NCBI Taxonomy" id="408172"/>
    <lineage>
        <taxon>unclassified sequences</taxon>
        <taxon>metagenomes</taxon>
        <taxon>ecological metagenomes</taxon>
    </lineage>
</organism>
<evidence type="ECO:0008006" key="2">
    <source>
        <dbReference type="Google" id="ProtNLM"/>
    </source>
</evidence>
<sequence>VKLPTLALVFSLVATILPAQDPSLPANLDVTPGSLTLEVGATTMLSALVTDSNGQRIDDATVVYFSRARRSVGINAAGQIEAYRPGTFVVVALVPTDPEANPRRAEPILQVEIPVTIPNPPISNISFQKLQGNFYAETTVPLVVKVVDSSGVQRHDVKVNYTTSDESIATINRFGHLHLHTTGEFRATAIAEAITATARIVVLPNPASSLELTSTVDDAVTGEVVRFNTVIRNLAGQVVSDMPVQYAVFGEPNADIIASGSPAQITRDGRFVAERSGRFTIVSTVGTRAVQRILDIRPRDVTQQIEVVGHGPVRDRHTSDLWVWEGVDGRDYAITGTWGADGHAYIWDVTDPAHMSIIDVVRVDARTVNDVKISEDGRVAVISREGASNRRNGIVLLDVSDPVNGVSIISRYDDQLTGGVHNVFLYENHVFALSGGRRYDIINIEDATQPTRIGRFELDTPGHGIHDVWVEDGIAYSSNWSDGIVAVDVGGGGAGGSLQRPVQLGRAAVHPNGWNHAAFPYRSQSTGKFYLFGGDEAFPYGDETFSEGQPERAAGWIHVYDWDEWNDPKEVARYQVPEAGTHNIWIENDILYVAYYNGGLRVVDVSGELLGDLYQQGREIAFWEAFDPEGFIKNAPMAWGPQPHKDHIFVADHNSGLWAVRLLPKTPGPTRNLGEPR</sequence>
<dbReference type="Gene3D" id="2.60.40.1080">
    <property type="match status" value="1"/>
</dbReference>
<reference evidence="1" key="1">
    <citation type="submission" date="2018-05" db="EMBL/GenBank/DDBJ databases">
        <authorList>
            <person name="Lanie J.A."/>
            <person name="Ng W.-L."/>
            <person name="Kazmierczak K.M."/>
            <person name="Andrzejewski T.M."/>
            <person name="Davidsen T.M."/>
            <person name="Wayne K.J."/>
            <person name="Tettelin H."/>
            <person name="Glass J.I."/>
            <person name="Rusch D."/>
            <person name="Podicherti R."/>
            <person name="Tsui H.-C.T."/>
            <person name="Winkler M.E."/>
        </authorList>
    </citation>
    <scope>NUCLEOTIDE SEQUENCE</scope>
</reference>
<accession>A0A381P7V6</accession>
<dbReference type="EMBL" id="UINC01000905">
    <property type="protein sequence ID" value="SUZ63036.1"/>
    <property type="molecule type" value="Genomic_DNA"/>
</dbReference>
<gene>
    <name evidence="1" type="ORF">METZ01_LOCUS15890</name>
</gene>
<dbReference type="InterPro" id="IPR036322">
    <property type="entry name" value="WD40_repeat_dom_sf"/>
</dbReference>
<evidence type="ECO:0000313" key="1">
    <source>
        <dbReference type="EMBL" id="SUZ63036.1"/>
    </source>
</evidence>
<dbReference type="AlphaFoldDB" id="A0A381P7V6"/>